<dbReference type="GO" id="GO:0006487">
    <property type="term" value="P:protein N-linked glycosylation"/>
    <property type="evidence" value="ECO:0007669"/>
    <property type="project" value="EnsemblFungi"/>
</dbReference>
<dbReference type="STRING" id="329046.A0A1Y2C7Z9"/>
<comment type="similarity">
    <text evidence="3 8">Belongs to the DAD/OST2 family.</text>
</comment>
<feature type="transmembrane region" description="Helical" evidence="8">
    <location>
        <begin position="20"/>
        <end position="43"/>
    </location>
</feature>
<evidence type="ECO:0000256" key="8">
    <source>
        <dbReference type="RuleBase" id="RU361136"/>
    </source>
</evidence>
<keyword evidence="10" id="KW-1185">Reference proteome</keyword>
<evidence type="ECO:0000256" key="7">
    <source>
        <dbReference type="ARBA" id="ARBA00023136"/>
    </source>
</evidence>
<comment type="subunit">
    <text evidence="8">Component of the oligosaccharyltransferase (OST) complex.</text>
</comment>
<dbReference type="Pfam" id="PF02109">
    <property type="entry name" value="DAD"/>
    <property type="match status" value="1"/>
</dbReference>
<evidence type="ECO:0000256" key="3">
    <source>
        <dbReference type="ARBA" id="ARBA00009386"/>
    </source>
</evidence>
<dbReference type="PIRSF" id="PIRSF005588">
    <property type="entry name" value="DAD"/>
    <property type="match status" value="1"/>
</dbReference>
<keyword evidence="4 8" id="KW-0812">Transmembrane</keyword>
<evidence type="ECO:0000313" key="9">
    <source>
        <dbReference type="EMBL" id="ORY43076.1"/>
    </source>
</evidence>
<accession>A0A1Y2C7Z9</accession>
<evidence type="ECO:0000256" key="2">
    <source>
        <dbReference type="ARBA" id="ARBA00004922"/>
    </source>
</evidence>
<dbReference type="PANTHER" id="PTHR10705">
    <property type="entry name" value="DOLICHYL-DIPHOSPHOOLIGOSACCHARIDE--PROTEIN GLYCOSYLTRANSFERASE SUBUNIT DAD1"/>
    <property type="match status" value="1"/>
</dbReference>
<dbReference type="EMBL" id="MCGO01000026">
    <property type="protein sequence ID" value="ORY43076.1"/>
    <property type="molecule type" value="Genomic_DNA"/>
</dbReference>
<feature type="non-terminal residue" evidence="9">
    <location>
        <position position="108"/>
    </location>
</feature>
<proteinExistence type="inferred from homology"/>
<evidence type="ECO:0000256" key="5">
    <source>
        <dbReference type="ARBA" id="ARBA00022824"/>
    </source>
</evidence>
<protein>
    <recommendedName>
        <fullName evidence="8">Dolichyl-diphosphooligosaccharide--protein glycosyltransferase subunit OST2</fullName>
        <shortName evidence="8">Oligosaccharyl transferase subunit OST2</shortName>
    </recommendedName>
</protein>
<comment type="caution">
    <text evidence="9">The sequence shown here is derived from an EMBL/GenBank/DDBJ whole genome shotgun (WGS) entry which is preliminary data.</text>
</comment>
<sequence>TQTQLVTRLWSGYTNSTPQLLRLIDAYLAAVMLSGAIQFVYVLLVGTFPYNSFLSGFIASVGAFILAANLRMQLNGANEFYSLSPEGAFAEFIFCSLVFYGFVVNFLG</sequence>
<name>A0A1Y2C7Z9_9FUNG</name>
<evidence type="ECO:0000256" key="1">
    <source>
        <dbReference type="ARBA" id="ARBA00004477"/>
    </source>
</evidence>
<keyword evidence="5 8" id="KW-0256">Endoplasmic reticulum</keyword>
<dbReference type="UniPathway" id="UPA00378"/>
<dbReference type="InterPro" id="IPR003038">
    <property type="entry name" value="DAD/Ost2"/>
</dbReference>
<feature type="transmembrane region" description="Helical" evidence="8">
    <location>
        <begin position="88"/>
        <end position="107"/>
    </location>
</feature>
<keyword evidence="7 8" id="KW-0472">Membrane</keyword>
<organism evidence="9 10">
    <name type="scientific">Rhizoclosmatium globosum</name>
    <dbReference type="NCBI Taxonomy" id="329046"/>
    <lineage>
        <taxon>Eukaryota</taxon>
        <taxon>Fungi</taxon>
        <taxon>Fungi incertae sedis</taxon>
        <taxon>Chytridiomycota</taxon>
        <taxon>Chytridiomycota incertae sedis</taxon>
        <taxon>Chytridiomycetes</taxon>
        <taxon>Chytridiales</taxon>
        <taxon>Chytriomycetaceae</taxon>
        <taxon>Rhizoclosmatium</taxon>
    </lineage>
</organism>
<feature type="non-terminal residue" evidence="9">
    <location>
        <position position="1"/>
    </location>
</feature>
<keyword evidence="6 8" id="KW-1133">Transmembrane helix</keyword>
<comment type="function">
    <text evidence="8">Subunit of the oligosaccharyl transferase (OST) complex that catalyzes the initial transfer of a defined glycan (Glc(3)Man(9)GlcNAc(2) in eukaryotes) from the lipid carrier dolichol-pyrophosphate to an asparagine residue within an Asn-X-Ser/Thr consensus motif in nascent polypeptide chains, the first step in protein N-glycosylation. N-glycosylation occurs cotranslationally and the complex associates with the Sec61 complex at the channel-forming translocon complex that mediates protein translocation across the endoplasmic reticulum (ER). All subunits are required for a maximal enzyme activity.</text>
</comment>
<comment type="pathway">
    <text evidence="2 8">Protein modification; protein glycosylation.</text>
</comment>
<evidence type="ECO:0000313" key="10">
    <source>
        <dbReference type="Proteomes" id="UP000193642"/>
    </source>
</evidence>
<gene>
    <name evidence="9" type="ORF">BCR33DRAFT_651059</name>
</gene>
<dbReference type="PANTHER" id="PTHR10705:SF0">
    <property type="entry name" value="DOLICHYL-DIPHOSPHOOLIGOSACCHARIDE--PROTEIN GLYCOSYLTRANSFERASE SUBUNIT DAD1"/>
    <property type="match status" value="1"/>
</dbReference>
<evidence type="ECO:0000256" key="6">
    <source>
        <dbReference type="ARBA" id="ARBA00022989"/>
    </source>
</evidence>
<reference evidence="9 10" key="1">
    <citation type="submission" date="2016-07" db="EMBL/GenBank/DDBJ databases">
        <title>Pervasive Adenine N6-methylation of Active Genes in Fungi.</title>
        <authorList>
            <consortium name="DOE Joint Genome Institute"/>
            <person name="Mondo S.J."/>
            <person name="Dannebaum R.O."/>
            <person name="Kuo R.C."/>
            <person name="Labutti K."/>
            <person name="Haridas S."/>
            <person name="Kuo A."/>
            <person name="Salamov A."/>
            <person name="Ahrendt S.R."/>
            <person name="Lipzen A."/>
            <person name="Sullivan W."/>
            <person name="Andreopoulos W.B."/>
            <person name="Clum A."/>
            <person name="Lindquist E."/>
            <person name="Daum C."/>
            <person name="Ramamoorthy G.K."/>
            <person name="Gryganskyi A."/>
            <person name="Culley D."/>
            <person name="Magnuson J.K."/>
            <person name="James T.Y."/>
            <person name="O'Malley M.A."/>
            <person name="Stajich J.E."/>
            <person name="Spatafora J.W."/>
            <person name="Visel A."/>
            <person name="Grigoriev I.V."/>
        </authorList>
    </citation>
    <scope>NUCLEOTIDE SEQUENCE [LARGE SCALE GENOMIC DNA]</scope>
    <source>
        <strain evidence="9 10">JEL800</strain>
    </source>
</reference>
<feature type="transmembrane region" description="Helical" evidence="8">
    <location>
        <begin position="50"/>
        <end position="68"/>
    </location>
</feature>
<keyword evidence="9" id="KW-0808">Transferase</keyword>
<dbReference type="GO" id="GO:0016740">
    <property type="term" value="F:transferase activity"/>
    <property type="evidence" value="ECO:0007669"/>
    <property type="project" value="UniProtKB-KW"/>
</dbReference>
<dbReference type="AlphaFoldDB" id="A0A1Y2C7Z9"/>
<comment type="subcellular location">
    <subcellularLocation>
        <location evidence="1 8">Endoplasmic reticulum membrane</location>
        <topology evidence="1 8">Multi-pass membrane protein</topology>
    </subcellularLocation>
</comment>
<dbReference type="GO" id="GO:0008250">
    <property type="term" value="C:oligosaccharyltransferase complex"/>
    <property type="evidence" value="ECO:0007669"/>
    <property type="project" value="EnsemblFungi"/>
</dbReference>
<evidence type="ECO:0000256" key="4">
    <source>
        <dbReference type="ARBA" id="ARBA00022692"/>
    </source>
</evidence>
<dbReference type="Proteomes" id="UP000193642">
    <property type="component" value="Unassembled WGS sequence"/>
</dbReference>
<dbReference type="OrthoDB" id="445566at2759"/>